<keyword evidence="5" id="KW-0812">Transmembrane</keyword>
<keyword evidence="4" id="KW-0904">Protein phosphatase</keyword>
<dbReference type="PROSITE" id="PS50055">
    <property type="entry name" value="TYR_PHOSPHATASE_PTP"/>
    <property type="match status" value="2"/>
</dbReference>
<gene>
    <name evidence="10" type="primary">LOC107222312</name>
</gene>
<feature type="domain" description="Tyrosine specific protein phosphatases" evidence="8">
    <location>
        <begin position="988"/>
        <end position="1058"/>
    </location>
</feature>
<dbReference type="InterPro" id="IPR000387">
    <property type="entry name" value="Tyr_Pase_dom"/>
</dbReference>
<keyword evidence="3" id="KW-0378">Hydrolase</keyword>
<protein>
    <recommendedName>
        <fullName evidence="2">protein-tyrosine-phosphatase</fullName>
        <ecNumber evidence="2">3.1.3.48</ecNumber>
    </recommendedName>
</protein>
<dbReference type="InterPro" id="IPR050348">
    <property type="entry name" value="Protein-Tyr_Phosphatase"/>
</dbReference>
<evidence type="ECO:0000313" key="9">
    <source>
        <dbReference type="Proteomes" id="UP000829291"/>
    </source>
</evidence>
<evidence type="ECO:0000256" key="1">
    <source>
        <dbReference type="ARBA" id="ARBA00009580"/>
    </source>
</evidence>
<feature type="chain" id="PRO_5046456724" description="protein-tyrosine-phosphatase" evidence="6">
    <location>
        <begin position="26"/>
        <end position="1371"/>
    </location>
</feature>
<dbReference type="Gene3D" id="2.170.300.10">
    <property type="entry name" value="Tie2 ligand-binding domain superfamily"/>
    <property type="match status" value="1"/>
</dbReference>
<dbReference type="Proteomes" id="UP000829291">
    <property type="component" value="Chromosome 4"/>
</dbReference>
<evidence type="ECO:0000313" key="10">
    <source>
        <dbReference type="RefSeq" id="XP_046592069.1"/>
    </source>
</evidence>
<keyword evidence="6" id="KW-0732">Signal</keyword>
<keyword evidence="5" id="KW-0472">Membrane</keyword>
<feature type="signal peptide" evidence="6">
    <location>
        <begin position="1"/>
        <end position="25"/>
    </location>
</feature>
<dbReference type="PANTHER" id="PTHR19134">
    <property type="entry name" value="RECEPTOR-TYPE TYROSINE-PROTEIN PHOSPHATASE"/>
    <property type="match status" value="1"/>
</dbReference>
<dbReference type="InterPro" id="IPR000242">
    <property type="entry name" value="PTP_cat"/>
</dbReference>
<dbReference type="CDD" id="cd00047">
    <property type="entry name" value="PTPc"/>
    <property type="match status" value="2"/>
</dbReference>
<feature type="transmembrane region" description="Helical" evidence="5">
    <location>
        <begin position="729"/>
        <end position="752"/>
    </location>
</feature>
<organism evidence="9 10">
    <name type="scientific">Neodiprion lecontei</name>
    <name type="common">Redheaded pine sawfly</name>
    <dbReference type="NCBI Taxonomy" id="441921"/>
    <lineage>
        <taxon>Eukaryota</taxon>
        <taxon>Metazoa</taxon>
        <taxon>Ecdysozoa</taxon>
        <taxon>Arthropoda</taxon>
        <taxon>Hexapoda</taxon>
        <taxon>Insecta</taxon>
        <taxon>Pterygota</taxon>
        <taxon>Neoptera</taxon>
        <taxon>Endopterygota</taxon>
        <taxon>Hymenoptera</taxon>
        <taxon>Tenthredinoidea</taxon>
        <taxon>Diprionidae</taxon>
        <taxon>Diprioninae</taxon>
        <taxon>Neodiprion</taxon>
    </lineage>
</organism>
<dbReference type="PROSITE" id="PS50056">
    <property type="entry name" value="TYR_PHOSPHATASE_2"/>
    <property type="match status" value="1"/>
</dbReference>
<name>A0ABM3FVM8_NEOLC</name>
<dbReference type="GeneID" id="107222312"/>
<evidence type="ECO:0000256" key="3">
    <source>
        <dbReference type="ARBA" id="ARBA00022801"/>
    </source>
</evidence>
<accession>A0ABM3FVM8</accession>
<proteinExistence type="inferred from homology"/>
<reference evidence="10" key="1">
    <citation type="submission" date="2025-08" db="UniProtKB">
        <authorList>
            <consortium name="RefSeq"/>
        </authorList>
    </citation>
    <scope>IDENTIFICATION</scope>
    <source>
        <tissue evidence="10">Thorax and Abdomen</tissue>
    </source>
</reference>
<keyword evidence="5" id="KW-1133">Transmembrane helix</keyword>
<dbReference type="InterPro" id="IPR003595">
    <property type="entry name" value="Tyr_Pase_cat"/>
</dbReference>
<dbReference type="InterPro" id="IPR029021">
    <property type="entry name" value="Prot-tyrosine_phosphatase-like"/>
</dbReference>
<feature type="domain" description="Tyrosine-protein phosphatase" evidence="7">
    <location>
        <begin position="1119"/>
        <end position="1360"/>
    </location>
</feature>
<dbReference type="PRINTS" id="PR00700">
    <property type="entry name" value="PRTYPHPHTASE"/>
</dbReference>
<evidence type="ECO:0000256" key="4">
    <source>
        <dbReference type="ARBA" id="ARBA00022912"/>
    </source>
</evidence>
<dbReference type="SMART" id="SM00404">
    <property type="entry name" value="PTPc_motif"/>
    <property type="match status" value="2"/>
</dbReference>
<dbReference type="PANTHER" id="PTHR19134:SF562">
    <property type="entry name" value="PROTEIN-TYROSINE-PHOSPHATASE"/>
    <property type="match status" value="1"/>
</dbReference>
<evidence type="ECO:0000256" key="6">
    <source>
        <dbReference type="SAM" id="SignalP"/>
    </source>
</evidence>
<sequence>MIISCRVCPALIAFCFALLVVDILAELIAVRTPWKNDDSIQVICMSEDDESILFWNCFNSSSLSLPDYHWQSNGDAAFLPRRKNCKEGSDDIVPGETRCLYVWNTASQWKLTNSIDDPMDLTFGNSWTGNPNLPIKLPVQESNGLVFSWRGNGNITLEFKKTNLNCSKGGNVEDIDHTKPNKSDEVICPNSTNYTREIRPGPYPLTWQSCILKWDKKHEAIEYYLMTTNGSTQEKFNSTVNFDTIEIPRYDGDFLLHNYTYFLTTENHASITRKFYNSYDNLCLYFLVSLCSNCSFGVKFSDKNNNSKYEEIGPFKDSKALSWRWEILNVSSGLLSKSSIHVEMTTRMNGTGQGRWATRYFKTCQSRATVRKYSKLLNRRRHGHVDLACEKLSYSEHIYINLQEESIKNITLGSLGQCLRGDGPFCTFNRTNSCNGTSICNPSGCTCPPGCKGANCTEECTEGHYGYNCQNICDQCDPRNCSKINGLCFSGCKQHYVGRYCETQLQRPYIENSTNPTAVILNFSTILDDVDDRNISVETKNENEGWTPIHMDPNFSGKIKLCIKDLKPEMRYEVQVALDKSKSPALSFTIPYNSRKVKGTPPCDMNFTKNLPISREENSIKLTFPSIENDEKNYLVLLRNYSTEVSSKLPTLEDVTEASSECGKDACMYDFQQNKNSNSITIGLNPACPVHPDAIYLVRVFFRDSFSDTVYACGNRKVKEFGSASVSQIIKITIVGIIIVVIIIAVMLYVFYKKFHCILLTNETSVTMAQFVSETFSITNKSDVSIFSDTAYSERLKKFENDVRRAAEDGKLQQQYNLLPKGLRHSCEYGRLPQNKEKNTNRKLIAYDKTRVMLSRDCDDSNSDYINANYVPGYTKQKAYIATQGPTTETVNDFWRMIWQEEVRVICMLVGVMENGKKMCEQYWPEVGGEMEYDEIVVSNLTQDVFADYTYRTFNVTKHCETEMRKIDHLQYTTWPEHGVPTYSHSVIEYLNKVLSIPPGQGPIVVHCSSGTGRTGTIILCDISLRHLAAEGTVDVFAQAKIMYDARADMLESYSQYVMAHLVPTQCLILLPSAVLCRDITPEKINEMKKDLPVFMKRLEECAWMDKAMRPLEPLRPPLPENIKKNRFPRFTPVGPSLVTLQKCPSNDNTSDYISAVSIDGVRTKKQYIASQLPLPTTRSDLWRLIVENNIELIVILQHPNLEDESCCNVIPEKTSVIIPLPYVKVENKSNLETDGCFTVNQLLLTDNSEEPATKKKITVLTCNDWSTEAGASPPPPKALVDLWEASESIVRPEGPTLVLCYDGLTGCGLYLALSFMLERMKVEQDCDVILAVHAVRRSRQEFVVAQWQFEYLYDAALEFNASFKIYDNLS</sequence>
<dbReference type="SUPFAM" id="SSF52799">
    <property type="entry name" value="(Phosphotyrosine protein) phosphatases II"/>
    <property type="match status" value="2"/>
</dbReference>
<evidence type="ECO:0000259" key="8">
    <source>
        <dbReference type="PROSITE" id="PS50056"/>
    </source>
</evidence>
<dbReference type="Gene3D" id="3.90.190.10">
    <property type="entry name" value="Protein tyrosine phosphatase superfamily"/>
    <property type="match status" value="2"/>
</dbReference>
<dbReference type="RefSeq" id="XP_046592069.1">
    <property type="nucleotide sequence ID" value="XM_046736113.1"/>
</dbReference>
<dbReference type="Pfam" id="PF00102">
    <property type="entry name" value="Y_phosphatase"/>
    <property type="match status" value="2"/>
</dbReference>
<feature type="domain" description="Tyrosine-protein phosphatase" evidence="7">
    <location>
        <begin position="812"/>
        <end position="1067"/>
    </location>
</feature>
<dbReference type="PROSITE" id="PS00383">
    <property type="entry name" value="TYR_PHOSPHATASE_1"/>
    <property type="match status" value="1"/>
</dbReference>
<dbReference type="EC" id="3.1.3.48" evidence="2"/>
<dbReference type="SMART" id="SM00194">
    <property type="entry name" value="PTPc"/>
    <property type="match status" value="2"/>
</dbReference>
<evidence type="ECO:0000256" key="5">
    <source>
        <dbReference type="SAM" id="Phobius"/>
    </source>
</evidence>
<evidence type="ECO:0000259" key="7">
    <source>
        <dbReference type="PROSITE" id="PS50055"/>
    </source>
</evidence>
<keyword evidence="9" id="KW-1185">Reference proteome</keyword>
<comment type="similarity">
    <text evidence="1">Belongs to the protein-tyrosine phosphatase family.</text>
</comment>
<evidence type="ECO:0000256" key="2">
    <source>
        <dbReference type="ARBA" id="ARBA00013064"/>
    </source>
</evidence>
<dbReference type="InterPro" id="IPR016130">
    <property type="entry name" value="Tyr_Pase_AS"/>
</dbReference>